<dbReference type="EMBL" id="CP003557">
    <property type="protein sequence ID" value="AFN74405.1"/>
    <property type="molecule type" value="Genomic_DNA"/>
</dbReference>
<gene>
    <name evidence="1" type="ordered locus">MROS_1167</name>
</gene>
<dbReference type="HOGENOM" id="CLU_083918_3_2_10"/>
<keyword evidence="2" id="KW-1185">Reference proteome</keyword>
<dbReference type="KEGG" id="mro:MROS_1167"/>
<dbReference type="InterPro" id="IPR005247">
    <property type="entry name" value="YbhB_YbcL/LppC-like"/>
</dbReference>
<organism evidence="1 2">
    <name type="scientific">Melioribacter roseus (strain DSM 23840 / JCM 17771 / VKM B-2668 / P3M-2)</name>
    <dbReference type="NCBI Taxonomy" id="1191523"/>
    <lineage>
        <taxon>Bacteria</taxon>
        <taxon>Pseudomonadati</taxon>
        <taxon>Ignavibacteriota</taxon>
        <taxon>Ignavibacteria</taxon>
        <taxon>Ignavibacteriales</taxon>
        <taxon>Melioribacteraceae</taxon>
        <taxon>Melioribacter</taxon>
    </lineage>
</organism>
<dbReference type="SUPFAM" id="SSF49777">
    <property type="entry name" value="PEBP-like"/>
    <property type="match status" value="1"/>
</dbReference>
<dbReference type="AlphaFoldDB" id="I6Z5I2"/>
<name>I6Z5I2_MELRP</name>
<dbReference type="STRING" id="1191523.MROS_1167"/>
<dbReference type="InterPro" id="IPR036610">
    <property type="entry name" value="PEBP-like_sf"/>
</dbReference>
<dbReference type="InterPro" id="IPR008914">
    <property type="entry name" value="PEBP"/>
</dbReference>
<dbReference type="Proteomes" id="UP000009011">
    <property type="component" value="Chromosome"/>
</dbReference>
<sequence length="176" mass="19735">MKKLLTIFFLIVFGNYCNTEVAMKFELISPAFENEGMIPVRYTCDGENVSPPLKWNNIPEGAKSLALINDDPDAPAGDWIHWILYNIPPEIDYLPEGASNKKQIPPNSVEGLNDWGLNSYGGPCPPSGIHRYYFKLYALDTVLTADDKMTKKKLLGLMKGHILGEAVLMGKYKRAR</sequence>
<dbReference type="CDD" id="cd00865">
    <property type="entry name" value="PEBP_bact_arch"/>
    <property type="match status" value="1"/>
</dbReference>
<dbReference type="PANTHER" id="PTHR30289:SF1">
    <property type="entry name" value="PEBP (PHOSPHATIDYLETHANOLAMINE-BINDING PROTEIN) FAMILY PROTEIN"/>
    <property type="match status" value="1"/>
</dbReference>
<reference evidence="1 2" key="1">
    <citation type="journal article" date="2013" name="PLoS ONE">
        <title>Genomic analysis of Melioribacter roseus, facultatively anaerobic organotrophic bacterium representing a novel deep lineage within Bacteriodetes/Chlorobi group.</title>
        <authorList>
            <person name="Kadnikov V.V."/>
            <person name="Mardanov A.V."/>
            <person name="Podosokorskaya O.A."/>
            <person name="Gavrilov S.N."/>
            <person name="Kublanov I.V."/>
            <person name="Beletsky A.V."/>
            <person name="Bonch-Osmolovskaya E.A."/>
            <person name="Ravin N.V."/>
        </authorList>
    </citation>
    <scope>NUCLEOTIDE SEQUENCE [LARGE SCALE GENOMIC DNA]</scope>
    <source>
        <strain evidence="2">JCM 17771 / P3M-2</strain>
    </source>
</reference>
<evidence type="ECO:0000313" key="2">
    <source>
        <dbReference type="Proteomes" id="UP000009011"/>
    </source>
</evidence>
<dbReference type="NCBIfam" id="TIGR00481">
    <property type="entry name" value="YbhB/YbcL family Raf kinase inhibitor-like protein"/>
    <property type="match status" value="1"/>
</dbReference>
<dbReference type="PATRIC" id="fig|1191523.3.peg.1236"/>
<accession>I6Z5I2</accession>
<proteinExistence type="predicted"/>
<dbReference type="PANTHER" id="PTHR30289">
    <property type="entry name" value="UNCHARACTERIZED PROTEIN YBCL-RELATED"/>
    <property type="match status" value="1"/>
</dbReference>
<protein>
    <submittedName>
        <fullName evidence="1">Putative phosphatidylethanolamine-binding protein</fullName>
    </submittedName>
</protein>
<evidence type="ECO:0000313" key="1">
    <source>
        <dbReference type="EMBL" id="AFN74405.1"/>
    </source>
</evidence>
<dbReference type="Pfam" id="PF01161">
    <property type="entry name" value="PBP"/>
    <property type="match status" value="1"/>
</dbReference>
<dbReference type="Gene3D" id="3.90.280.10">
    <property type="entry name" value="PEBP-like"/>
    <property type="match status" value="1"/>
</dbReference>
<dbReference type="eggNOG" id="COG1881">
    <property type="taxonomic scope" value="Bacteria"/>
</dbReference>